<dbReference type="AlphaFoldDB" id="A0A6N6N6R9"/>
<keyword evidence="1" id="KW-1133">Transmembrane helix</keyword>
<organism evidence="2 3">
    <name type="scientific">Pseudodesulfovibrio senegalensis</name>
    <dbReference type="NCBI Taxonomy" id="1721087"/>
    <lineage>
        <taxon>Bacteria</taxon>
        <taxon>Pseudomonadati</taxon>
        <taxon>Thermodesulfobacteriota</taxon>
        <taxon>Desulfovibrionia</taxon>
        <taxon>Desulfovibrionales</taxon>
        <taxon>Desulfovibrionaceae</taxon>
    </lineage>
</organism>
<name>A0A6N6N6R9_9BACT</name>
<dbReference type="OrthoDB" id="5458612at2"/>
<sequence length="152" mass="15737">MKPKLDAKEKGFYGIMIIGAAAGLLEGTLAHGFSLRYVFPGAVLTLCAAFLGGFGGFLSKDLMRISRGLKPYRGVNNDGMMLGSFMGTLLGTLAQIAGSANGANILIGSMVGSAMGAWLGAMSDDFVSPMLALLESPTSSSAKKKMEGECSR</sequence>
<evidence type="ECO:0000313" key="2">
    <source>
        <dbReference type="EMBL" id="KAB1443428.1"/>
    </source>
</evidence>
<dbReference type="EMBL" id="WAIE01000001">
    <property type="protein sequence ID" value="KAB1443428.1"/>
    <property type="molecule type" value="Genomic_DNA"/>
</dbReference>
<keyword evidence="1" id="KW-0812">Transmembrane</keyword>
<evidence type="ECO:0000256" key="1">
    <source>
        <dbReference type="SAM" id="Phobius"/>
    </source>
</evidence>
<dbReference type="Proteomes" id="UP000438699">
    <property type="component" value="Unassembled WGS sequence"/>
</dbReference>
<feature type="transmembrane region" description="Helical" evidence="1">
    <location>
        <begin position="12"/>
        <end position="31"/>
    </location>
</feature>
<keyword evidence="3" id="KW-1185">Reference proteome</keyword>
<gene>
    <name evidence="2" type="ORF">F8A88_04020</name>
</gene>
<protein>
    <submittedName>
        <fullName evidence="2">Uncharacterized protein</fullName>
    </submittedName>
</protein>
<feature type="transmembrane region" description="Helical" evidence="1">
    <location>
        <begin position="103"/>
        <end position="121"/>
    </location>
</feature>
<dbReference type="RefSeq" id="WP_151149799.1">
    <property type="nucleotide sequence ID" value="NZ_WAIE01000001.1"/>
</dbReference>
<feature type="transmembrane region" description="Helical" evidence="1">
    <location>
        <begin position="79"/>
        <end position="97"/>
    </location>
</feature>
<accession>A0A6N6N6R9</accession>
<reference evidence="2 3" key="1">
    <citation type="journal article" date="2017" name="Int. J. Syst. Evol. Microbiol.">
        <title>Desulfovibrio senegalensis sp. nov., a mesophilic sulfate reducer isolated from marine sediment.</title>
        <authorList>
            <person name="Thioye A."/>
            <person name="Gam Z.B.A."/>
            <person name="Mbengue M."/>
            <person name="Cayol J.L."/>
            <person name="Joseph-Bartoli M."/>
            <person name="Toure-Kane C."/>
            <person name="Labat M."/>
        </authorList>
    </citation>
    <scope>NUCLEOTIDE SEQUENCE [LARGE SCALE GENOMIC DNA]</scope>
    <source>
        <strain evidence="2 3">DSM 101509</strain>
    </source>
</reference>
<evidence type="ECO:0000313" key="3">
    <source>
        <dbReference type="Proteomes" id="UP000438699"/>
    </source>
</evidence>
<feature type="transmembrane region" description="Helical" evidence="1">
    <location>
        <begin position="37"/>
        <end position="58"/>
    </location>
</feature>
<comment type="caution">
    <text evidence="2">The sequence shown here is derived from an EMBL/GenBank/DDBJ whole genome shotgun (WGS) entry which is preliminary data.</text>
</comment>
<keyword evidence="1" id="KW-0472">Membrane</keyword>
<proteinExistence type="predicted"/>